<name>A0A238ZMC2_9FLAO</name>
<dbReference type="RefSeq" id="WP_089379667.1">
    <property type="nucleotide sequence ID" value="NZ_FZNX01000007.1"/>
</dbReference>
<evidence type="ECO:0000256" key="3">
    <source>
        <dbReference type="SAM" id="SignalP"/>
    </source>
</evidence>
<sequence length="287" mass="32071">MKKLLLSVALLFATSMLFAQVQVQERQQEQRRGPCFDCGIVQIQVPVIFRMGNVSDIDQMGVHNVGDVDQTGNMNYSKVLQEGNWNYARVNQSGYGNTVKVEQDGDRNWDVINQSGSWNFAYQDIGVGWAEDNVATINQYGQNHKAFQKVRYDGNNATINQYNGFMGYGGNYAEQDQSSFNHGFGSDAIITQTGRQNAAKQVQRGSLNEATATQWGRWNTSVEEQSNPQFSWAKNISTVYQMGDFNLSCVDQNTNGTASNFSTVDQIGSFNYATVHQTGGMMYPMPF</sequence>
<dbReference type="GO" id="GO:0009289">
    <property type="term" value="C:pilus"/>
    <property type="evidence" value="ECO:0007669"/>
    <property type="project" value="InterPro"/>
</dbReference>
<accession>A0A238ZMC2</accession>
<dbReference type="EMBL" id="FZNX01000007">
    <property type="protein sequence ID" value="SNR84322.1"/>
    <property type="molecule type" value="Genomic_DNA"/>
</dbReference>
<dbReference type="Pfam" id="PF07012">
    <property type="entry name" value="Curlin_rpt"/>
    <property type="match status" value="1"/>
</dbReference>
<evidence type="ECO:0000313" key="4">
    <source>
        <dbReference type="EMBL" id="SNR84322.1"/>
    </source>
</evidence>
<evidence type="ECO:0000256" key="2">
    <source>
        <dbReference type="ARBA" id="ARBA00022729"/>
    </source>
</evidence>
<dbReference type="GO" id="GO:0007155">
    <property type="term" value="P:cell adhesion"/>
    <property type="evidence" value="ECO:0007669"/>
    <property type="project" value="InterPro"/>
</dbReference>
<proteinExistence type="inferred from homology"/>
<keyword evidence="2 3" id="KW-0732">Signal</keyword>
<dbReference type="OrthoDB" id="1198742at2"/>
<dbReference type="InterPro" id="IPR009742">
    <property type="entry name" value="Curlin_rpt"/>
</dbReference>
<gene>
    <name evidence="4" type="ORF">SAMN04488111_3423</name>
</gene>
<feature type="chain" id="PRO_5012308591" evidence="3">
    <location>
        <begin position="20"/>
        <end position="287"/>
    </location>
</feature>
<evidence type="ECO:0000313" key="5">
    <source>
        <dbReference type="Proteomes" id="UP000198412"/>
    </source>
</evidence>
<comment type="similarity">
    <text evidence="1">Belongs to the CsgA/CsgB family.</text>
</comment>
<protein>
    <submittedName>
        <fullName evidence="4">Curlin associated repeat-containing protein</fullName>
    </submittedName>
</protein>
<organism evidence="4 5">
    <name type="scientific">Lutibacter flavus</name>
    <dbReference type="NCBI Taxonomy" id="691689"/>
    <lineage>
        <taxon>Bacteria</taxon>
        <taxon>Pseudomonadati</taxon>
        <taxon>Bacteroidota</taxon>
        <taxon>Flavobacteriia</taxon>
        <taxon>Flavobacteriales</taxon>
        <taxon>Flavobacteriaceae</taxon>
        <taxon>Lutibacter</taxon>
    </lineage>
</organism>
<evidence type="ECO:0000256" key="1">
    <source>
        <dbReference type="ARBA" id="ARBA00009766"/>
    </source>
</evidence>
<keyword evidence="5" id="KW-1185">Reference proteome</keyword>
<dbReference type="AlphaFoldDB" id="A0A238ZMC2"/>
<dbReference type="Proteomes" id="UP000198412">
    <property type="component" value="Unassembled WGS sequence"/>
</dbReference>
<feature type="signal peptide" evidence="3">
    <location>
        <begin position="1"/>
        <end position="19"/>
    </location>
</feature>
<reference evidence="5" key="1">
    <citation type="submission" date="2017-06" db="EMBL/GenBank/DDBJ databases">
        <authorList>
            <person name="Varghese N."/>
            <person name="Submissions S."/>
        </authorList>
    </citation>
    <scope>NUCLEOTIDE SEQUENCE [LARGE SCALE GENOMIC DNA]</scope>
    <source>
        <strain evidence="5">DSM 27993</strain>
    </source>
</reference>